<keyword evidence="1" id="KW-0614">Plasmid</keyword>
<protein>
    <submittedName>
        <fullName evidence="1">LacI family DNA-binding transcriptional regulator</fullName>
    </submittedName>
</protein>
<dbReference type="Proteomes" id="UP000076193">
    <property type="component" value="Plasmid unnamed1"/>
</dbReference>
<geneLocation type="plasmid" evidence="1 2">
    <name>unnamed1</name>
</geneLocation>
<reference evidence="1" key="1">
    <citation type="submission" date="2024-10" db="EMBL/GenBank/DDBJ databases">
        <title>Strain of Rhizobium-related bacteria isolated fromm roots of Vavilovia formosa.</title>
        <authorList>
            <person name="Kimeklis A."/>
            <person name="Afonin A."/>
        </authorList>
    </citation>
    <scope>NUCLEOTIDE SEQUENCE</scope>
    <source>
        <strain evidence="1">Vaf12</strain>
    </source>
</reference>
<organism evidence="1 2">
    <name type="scientific">Rhizobium leguminosarum</name>
    <dbReference type="NCBI Taxonomy" id="384"/>
    <lineage>
        <taxon>Bacteria</taxon>
        <taxon>Pseudomonadati</taxon>
        <taxon>Pseudomonadota</taxon>
        <taxon>Alphaproteobacteria</taxon>
        <taxon>Hyphomicrobiales</taxon>
        <taxon>Rhizobiaceae</taxon>
        <taxon>Rhizobium/Agrobacterium group</taxon>
        <taxon>Rhizobium</taxon>
    </lineage>
</organism>
<proteinExistence type="predicted"/>
<evidence type="ECO:0000313" key="1">
    <source>
        <dbReference type="EMBL" id="XKQ43018.1"/>
    </source>
</evidence>
<accession>A0ACD5FCG1</accession>
<gene>
    <name evidence="1" type="ORF">A4A59_025795</name>
</gene>
<sequence>MATMDDIAARAGVSRGAVSLALRRSPKISAKTTEHIFKVATEMGYRPNLNASRLAAKDFSTFGLLVSDLHNPIMADILDGFVMTDDGDIPDTYLASGFNSAKTERAMIDSFLSHRVKGVVLLGSLLPDDEIRKLAQQLPTVAVGRSIDSVDCVLVDDVLGGRLAADHIKKPRHTHVAHIDGGDGAGAAPRKTAFLNVFESNDAVDLTVLKGDYTQEGGYRCARVLFSGPRPPSAIFAANDLTALGVLGAAREFGLIAGEHFDLVGFDDITLAAYDYISLTTISYSRADMGRIARELVQRRCSDVHAPFQTIELPPQLIVRKTSIPALDDFRDGKRERL</sequence>
<evidence type="ECO:0000313" key="2">
    <source>
        <dbReference type="Proteomes" id="UP000076193"/>
    </source>
</evidence>
<keyword evidence="1" id="KW-0238">DNA-binding</keyword>
<dbReference type="EMBL" id="CP171845">
    <property type="protein sequence ID" value="XKQ43018.1"/>
    <property type="molecule type" value="Genomic_DNA"/>
</dbReference>
<name>A0ACD5FCG1_RHILE</name>